<sequence>MTPPAVSESAPAQVTQAKEVPAVASLLEQQAAHEADSVTDLVAQYASAVQEEPVKTEVVPEPVPVAENTAVEKEAEPVAAEPEPVSVEEKKEPVVQKEEEKVEEKVAEPKKEPEHEEAPVSTPAHTEPSSPAKYAQPPASVAHSPSLSNIREFSNRFSTAYRPASPASTLSRRSSMMPVARTAADGAPIPTSAVTGAVRATNPILDELLYSIKLLGENDPSLTSLDLKDCTVFSMAHGSALAEALAENTNLKELNLCNAQVATATASELAIALRNNKTLEILNLESNAIAPMGIKHLAEALAHNSTLTELRLINQKQAAGIDAEQTFATSLQKNQKLTKLGLQFRDAASRNAVDRAIMRNKDIARKARLAQAQAQK</sequence>
<evidence type="ECO:0000256" key="1">
    <source>
        <dbReference type="ARBA" id="ARBA00004245"/>
    </source>
</evidence>
<comment type="subcellular location">
    <subcellularLocation>
        <location evidence="1">Cytoplasm</location>
        <location evidence="1">Cytoskeleton</location>
    </subcellularLocation>
</comment>
<evidence type="ECO:0000313" key="5">
    <source>
        <dbReference type="EMBL" id="ORY49851.1"/>
    </source>
</evidence>
<dbReference type="GO" id="GO:0005856">
    <property type="term" value="C:cytoskeleton"/>
    <property type="evidence" value="ECO:0007669"/>
    <property type="project" value="UniProtKB-SubCell"/>
</dbReference>
<dbReference type="GO" id="GO:0005523">
    <property type="term" value="F:tropomyosin binding"/>
    <property type="evidence" value="ECO:0007669"/>
    <property type="project" value="InterPro"/>
</dbReference>
<evidence type="ECO:0000313" key="6">
    <source>
        <dbReference type="Proteomes" id="UP000193642"/>
    </source>
</evidence>
<evidence type="ECO:0000256" key="2">
    <source>
        <dbReference type="ARBA" id="ARBA00022490"/>
    </source>
</evidence>
<proteinExistence type="predicted"/>
<keyword evidence="3" id="KW-0206">Cytoskeleton</keyword>
<feature type="compositionally biased region" description="Basic and acidic residues" evidence="4">
    <location>
        <begin position="87"/>
        <end position="118"/>
    </location>
</feature>
<dbReference type="InterPro" id="IPR004934">
    <property type="entry name" value="TMOD"/>
</dbReference>
<dbReference type="GO" id="GO:0007015">
    <property type="term" value="P:actin filament organization"/>
    <property type="evidence" value="ECO:0007669"/>
    <property type="project" value="TreeGrafter"/>
</dbReference>
<reference evidence="5 6" key="1">
    <citation type="submission" date="2016-07" db="EMBL/GenBank/DDBJ databases">
        <title>Pervasive Adenine N6-methylation of Active Genes in Fungi.</title>
        <authorList>
            <consortium name="DOE Joint Genome Institute"/>
            <person name="Mondo S.J."/>
            <person name="Dannebaum R.O."/>
            <person name="Kuo R.C."/>
            <person name="Labutti K."/>
            <person name="Haridas S."/>
            <person name="Kuo A."/>
            <person name="Salamov A."/>
            <person name="Ahrendt S.R."/>
            <person name="Lipzen A."/>
            <person name="Sullivan W."/>
            <person name="Andreopoulos W.B."/>
            <person name="Clum A."/>
            <person name="Lindquist E."/>
            <person name="Daum C."/>
            <person name="Ramamoorthy G.K."/>
            <person name="Gryganskyi A."/>
            <person name="Culley D."/>
            <person name="Magnuson J.K."/>
            <person name="James T.Y."/>
            <person name="O'Malley M.A."/>
            <person name="Stajich J.E."/>
            <person name="Spatafora J.W."/>
            <person name="Visel A."/>
            <person name="Grigoriev I.V."/>
        </authorList>
    </citation>
    <scope>NUCLEOTIDE SEQUENCE [LARGE SCALE GENOMIC DNA]</scope>
    <source>
        <strain evidence="5 6">JEL800</strain>
    </source>
</reference>
<keyword evidence="2" id="KW-0963">Cytoplasm</keyword>
<evidence type="ECO:0000256" key="4">
    <source>
        <dbReference type="SAM" id="MobiDB-lite"/>
    </source>
</evidence>
<dbReference type="Gene3D" id="3.80.10.10">
    <property type="entry name" value="Ribonuclease Inhibitor"/>
    <property type="match status" value="1"/>
</dbReference>
<feature type="compositionally biased region" description="Low complexity" evidence="4">
    <location>
        <begin position="56"/>
        <end position="69"/>
    </location>
</feature>
<feature type="region of interest" description="Disordered" evidence="4">
    <location>
        <begin position="50"/>
        <end position="145"/>
    </location>
</feature>
<dbReference type="SUPFAM" id="SSF52047">
    <property type="entry name" value="RNI-like"/>
    <property type="match status" value="1"/>
</dbReference>
<dbReference type="AlphaFoldDB" id="A0A1Y2CS78"/>
<dbReference type="STRING" id="329046.A0A1Y2CS78"/>
<keyword evidence="6" id="KW-1185">Reference proteome</keyword>
<accession>A0A1Y2CS78</accession>
<dbReference type="GO" id="GO:0051694">
    <property type="term" value="P:pointed-end actin filament capping"/>
    <property type="evidence" value="ECO:0007669"/>
    <property type="project" value="InterPro"/>
</dbReference>
<gene>
    <name evidence="5" type="ORF">BCR33DRAFT_713452</name>
</gene>
<dbReference type="PANTHER" id="PTHR10901:SF5">
    <property type="entry name" value="LEIOMODIN-1"/>
    <property type="match status" value="1"/>
</dbReference>
<dbReference type="InterPro" id="IPR032675">
    <property type="entry name" value="LRR_dom_sf"/>
</dbReference>
<dbReference type="SMART" id="SM00368">
    <property type="entry name" value="LRR_RI"/>
    <property type="match status" value="3"/>
</dbReference>
<name>A0A1Y2CS78_9FUNG</name>
<dbReference type="EMBL" id="MCGO01000008">
    <property type="protein sequence ID" value="ORY49851.1"/>
    <property type="molecule type" value="Genomic_DNA"/>
</dbReference>
<comment type="caution">
    <text evidence="5">The sequence shown here is derived from an EMBL/GenBank/DDBJ whole genome shotgun (WGS) entry which is preliminary data.</text>
</comment>
<evidence type="ECO:0000256" key="3">
    <source>
        <dbReference type="ARBA" id="ARBA00023212"/>
    </source>
</evidence>
<dbReference type="Proteomes" id="UP000193642">
    <property type="component" value="Unassembled WGS sequence"/>
</dbReference>
<organism evidence="5 6">
    <name type="scientific">Rhizoclosmatium globosum</name>
    <dbReference type="NCBI Taxonomy" id="329046"/>
    <lineage>
        <taxon>Eukaryota</taxon>
        <taxon>Fungi</taxon>
        <taxon>Fungi incertae sedis</taxon>
        <taxon>Chytridiomycota</taxon>
        <taxon>Chytridiomycota incertae sedis</taxon>
        <taxon>Chytridiomycetes</taxon>
        <taxon>Chytridiales</taxon>
        <taxon>Chytriomycetaceae</taxon>
        <taxon>Rhizoclosmatium</taxon>
    </lineage>
</organism>
<protein>
    <submittedName>
        <fullName evidence="5">RNI-like protein</fullName>
    </submittedName>
</protein>
<dbReference type="PANTHER" id="PTHR10901">
    <property type="entry name" value="TROPOMODULIN"/>
    <property type="match status" value="1"/>
</dbReference>
<dbReference type="GO" id="GO:0006936">
    <property type="term" value="P:muscle contraction"/>
    <property type="evidence" value="ECO:0007669"/>
    <property type="project" value="TreeGrafter"/>
</dbReference>
<dbReference type="OrthoDB" id="427001at2759"/>